<dbReference type="Proteomes" id="UP001558713">
    <property type="component" value="Unassembled WGS sequence"/>
</dbReference>
<sequence>MNLEAEPPEKMKTKNSSPPPSAPSFSSLPEEITVNFLARISRPYYPLISVVSKTFHSILSSTELYAARSHLGSTEQCLYVCLWDKNNQFPQWFTLWINPNRTMKKKTTGLLVPIASSNFPSVSNSTIVVGSDIYVIGGPIDNEPSSAVRILDCRSHTWREAPSMNVARWNPLARVYDGKIYVMAGCRGEEDESWAEVFDTKTQTWEQICIPNTELRNSFIYRIREIKGKIHFEYYFQHSIKMYAYDPKQGKWEFCNGVVVPGAECVMDGVWYKRNDLIRRGYCDLQWSTGGSWRDVKGLESLEDKYRMNDGSVCAISKLVSCGGKLYLIWDPYKKQNPDDTKKIWCAEIVVEKRVGGEVWGNVQWVDAVLSVPQNCQLLNCIAVSV</sequence>
<dbReference type="InterPro" id="IPR015915">
    <property type="entry name" value="Kelch-typ_b-propeller"/>
</dbReference>
<feature type="domain" description="F-box" evidence="2">
    <location>
        <begin position="25"/>
        <end position="65"/>
    </location>
</feature>
<evidence type="ECO:0000313" key="5">
    <source>
        <dbReference type="Proteomes" id="UP001558713"/>
    </source>
</evidence>
<organism evidence="4 5">
    <name type="scientific">Cardamine amara subsp. amara</name>
    <dbReference type="NCBI Taxonomy" id="228776"/>
    <lineage>
        <taxon>Eukaryota</taxon>
        <taxon>Viridiplantae</taxon>
        <taxon>Streptophyta</taxon>
        <taxon>Embryophyta</taxon>
        <taxon>Tracheophyta</taxon>
        <taxon>Spermatophyta</taxon>
        <taxon>Magnoliopsida</taxon>
        <taxon>eudicotyledons</taxon>
        <taxon>Gunneridae</taxon>
        <taxon>Pentapetalae</taxon>
        <taxon>rosids</taxon>
        <taxon>malvids</taxon>
        <taxon>Brassicales</taxon>
        <taxon>Brassicaceae</taxon>
        <taxon>Cardamineae</taxon>
        <taxon>Cardamine</taxon>
    </lineage>
</organism>
<evidence type="ECO:0000259" key="2">
    <source>
        <dbReference type="Pfam" id="PF00646"/>
    </source>
</evidence>
<evidence type="ECO:0000256" key="1">
    <source>
        <dbReference type="SAM" id="MobiDB-lite"/>
    </source>
</evidence>
<keyword evidence="5" id="KW-1185">Reference proteome</keyword>
<dbReference type="PANTHER" id="PTHR24414:SF91">
    <property type="entry name" value="(RAPE) HYPOTHETICAL PROTEIN"/>
    <property type="match status" value="1"/>
</dbReference>
<proteinExistence type="predicted"/>
<dbReference type="EMBL" id="JBANAX010000521">
    <property type="protein sequence ID" value="KAL1205257.1"/>
    <property type="molecule type" value="Genomic_DNA"/>
</dbReference>
<dbReference type="SUPFAM" id="SSF117281">
    <property type="entry name" value="Kelch motif"/>
    <property type="match status" value="1"/>
</dbReference>
<dbReference type="PANTHER" id="PTHR24414">
    <property type="entry name" value="F-BOX/KELCH-REPEAT PROTEIN SKIP4"/>
    <property type="match status" value="1"/>
</dbReference>
<dbReference type="InterPro" id="IPR050354">
    <property type="entry name" value="F-box/kelch-repeat_ARATH"/>
</dbReference>
<evidence type="ECO:0000259" key="3">
    <source>
        <dbReference type="Pfam" id="PF25210"/>
    </source>
</evidence>
<feature type="region of interest" description="Disordered" evidence="1">
    <location>
        <begin position="1"/>
        <end position="26"/>
    </location>
</feature>
<dbReference type="InterPro" id="IPR057499">
    <property type="entry name" value="Kelch_FKB95"/>
</dbReference>
<gene>
    <name evidence="4" type="ORF">V5N11_011540</name>
</gene>
<dbReference type="InterPro" id="IPR001810">
    <property type="entry name" value="F-box_dom"/>
</dbReference>
<feature type="domain" description="FKB95-like N-terminal Kelch" evidence="3">
    <location>
        <begin position="92"/>
        <end position="370"/>
    </location>
</feature>
<accession>A0ABD1AEP6</accession>
<protein>
    <submittedName>
        <fullName evidence="4">F-box/kelch-repeat protein</fullName>
    </submittedName>
</protein>
<comment type="caution">
    <text evidence="4">The sequence shown here is derived from an EMBL/GenBank/DDBJ whole genome shotgun (WGS) entry which is preliminary data.</text>
</comment>
<dbReference type="Gene3D" id="2.120.10.80">
    <property type="entry name" value="Kelch-type beta propeller"/>
    <property type="match status" value="1"/>
</dbReference>
<dbReference type="SMART" id="SM00612">
    <property type="entry name" value="Kelch"/>
    <property type="match status" value="2"/>
</dbReference>
<reference evidence="4 5" key="1">
    <citation type="submission" date="2024-04" db="EMBL/GenBank/DDBJ databases">
        <title>Genome assembly C_amara_ONT_v2.</title>
        <authorList>
            <person name="Yant L."/>
            <person name="Moore C."/>
            <person name="Slenker M."/>
        </authorList>
    </citation>
    <scope>NUCLEOTIDE SEQUENCE [LARGE SCALE GENOMIC DNA]</scope>
    <source>
        <tissue evidence="4">Leaf</tissue>
    </source>
</reference>
<dbReference type="Pfam" id="PF25210">
    <property type="entry name" value="Kelch_FKB95"/>
    <property type="match status" value="1"/>
</dbReference>
<name>A0ABD1AEP6_CARAN</name>
<evidence type="ECO:0000313" key="4">
    <source>
        <dbReference type="EMBL" id="KAL1205257.1"/>
    </source>
</evidence>
<dbReference type="Pfam" id="PF00646">
    <property type="entry name" value="F-box"/>
    <property type="match status" value="1"/>
</dbReference>
<dbReference type="AlphaFoldDB" id="A0ABD1AEP6"/>
<dbReference type="InterPro" id="IPR006652">
    <property type="entry name" value="Kelch_1"/>
</dbReference>